<comment type="similarity">
    <text evidence="5">Belongs to the glutamate--cysteine ligase type 2 family. YbdK subfamily.</text>
</comment>
<comment type="catalytic activity">
    <reaction evidence="4 5">
        <text>L-cysteine + L-glutamate + ATP = gamma-L-glutamyl-L-cysteine + ADP + phosphate + H(+)</text>
        <dbReference type="Rhea" id="RHEA:13285"/>
        <dbReference type="ChEBI" id="CHEBI:15378"/>
        <dbReference type="ChEBI" id="CHEBI:29985"/>
        <dbReference type="ChEBI" id="CHEBI:30616"/>
        <dbReference type="ChEBI" id="CHEBI:35235"/>
        <dbReference type="ChEBI" id="CHEBI:43474"/>
        <dbReference type="ChEBI" id="CHEBI:58173"/>
        <dbReference type="ChEBI" id="CHEBI:456216"/>
        <dbReference type="EC" id="6.3.2.2"/>
    </reaction>
</comment>
<dbReference type="SUPFAM" id="SSF55931">
    <property type="entry name" value="Glutamine synthetase/guanido kinase"/>
    <property type="match status" value="1"/>
</dbReference>
<proteinExistence type="inferred from homology"/>
<evidence type="ECO:0000256" key="3">
    <source>
        <dbReference type="ARBA" id="ARBA00022840"/>
    </source>
</evidence>
<evidence type="ECO:0000313" key="7">
    <source>
        <dbReference type="Proteomes" id="UP001501752"/>
    </source>
</evidence>
<name>A0ABP9ENP9_9ACTN</name>
<dbReference type="InterPro" id="IPR050141">
    <property type="entry name" value="GCL_type2/YbdK_subfam"/>
</dbReference>
<dbReference type="PANTHER" id="PTHR36510">
    <property type="entry name" value="GLUTAMATE--CYSTEINE LIGASE 2-RELATED"/>
    <property type="match status" value="1"/>
</dbReference>
<comment type="caution">
    <text evidence="6">The sequence shown here is derived from an EMBL/GenBank/DDBJ whole genome shotgun (WGS) entry which is preliminary data.</text>
</comment>
<keyword evidence="2 5" id="KW-0547">Nucleotide-binding</keyword>
<dbReference type="NCBIfam" id="NF010041">
    <property type="entry name" value="PRK13517.1-1"/>
    <property type="match status" value="1"/>
</dbReference>
<protein>
    <recommendedName>
        <fullName evidence="5">Putative glutamate--cysteine ligase 2</fullName>
        <ecNumber evidence="5">6.3.2.2</ecNumber>
    </recommendedName>
    <alternativeName>
        <fullName evidence="5">Gamma-glutamylcysteine synthetase 2</fullName>
        <shortName evidence="5">GCS 2</shortName>
        <shortName evidence="5">Gamma-GCS 2</shortName>
    </alternativeName>
</protein>
<dbReference type="Proteomes" id="UP001501752">
    <property type="component" value="Unassembled WGS sequence"/>
</dbReference>
<accession>A0ABP9ENP9</accession>
<gene>
    <name evidence="6" type="ORF">GCM10023235_75320</name>
</gene>
<dbReference type="HAMAP" id="MF_01609">
    <property type="entry name" value="Glu_cys_ligase_2"/>
    <property type="match status" value="1"/>
</dbReference>
<dbReference type="PANTHER" id="PTHR36510:SF1">
    <property type="entry name" value="GLUTAMATE--CYSTEINE LIGASE 2-RELATED"/>
    <property type="match status" value="1"/>
</dbReference>
<evidence type="ECO:0000256" key="5">
    <source>
        <dbReference type="HAMAP-Rule" id="MF_01609"/>
    </source>
</evidence>
<dbReference type="RefSeq" id="WP_345701417.1">
    <property type="nucleotide sequence ID" value="NZ_BAABIS010000001.1"/>
</dbReference>
<dbReference type="NCBIfam" id="TIGR02050">
    <property type="entry name" value="gshA_cyan_rel"/>
    <property type="match status" value="1"/>
</dbReference>
<dbReference type="EC" id="6.3.2.2" evidence="5"/>
<evidence type="ECO:0000256" key="2">
    <source>
        <dbReference type="ARBA" id="ARBA00022741"/>
    </source>
</evidence>
<reference evidence="7" key="1">
    <citation type="journal article" date="2019" name="Int. J. Syst. Evol. Microbiol.">
        <title>The Global Catalogue of Microorganisms (GCM) 10K type strain sequencing project: providing services to taxonomists for standard genome sequencing and annotation.</title>
        <authorList>
            <consortium name="The Broad Institute Genomics Platform"/>
            <consortium name="The Broad Institute Genome Sequencing Center for Infectious Disease"/>
            <person name="Wu L."/>
            <person name="Ma J."/>
        </authorList>
    </citation>
    <scope>NUCLEOTIDE SEQUENCE [LARGE SCALE GENOMIC DNA]</scope>
    <source>
        <strain evidence="7">JCM 13006</strain>
    </source>
</reference>
<dbReference type="Pfam" id="PF04107">
    <property type="entry name" value="GCS2"/>
    <property type="match status" value="1"/>
</dbReference>
<dbReference type="InterPro" id="IPR014746">
    <property type="entry name" value="Gln_synth/guanido_kin_cat_dom"/>
</dbReference>
<evidence type="ECO:0000313" key="6">
    <source>
        <dbReference type="EMBL" id="GAA4883624.1"/>
    </source>
</evidence>
<keyword evidence="7" id="KW-1185">Reference proteome</keyword>
<organism evidence="6 7">
    <name type="scientific">Kitasatospora terrestris</name>
    <dbReference type="NCBI Taxonomy" id="258051"/>
    <lineage>
        <taxon>Bacteria</taxon>
        <taxon>Bacillati</taxon>
        <taxon>Actinomycetota</taxon>
        <taxon>Actinomycetes</taxon>
        <taxon>Kitasatosporales</taxon>
        <taxon>Streptomycetaceae</taxon>
        <taxon>Kitasatospora</taxon>
    </lineage>
</organism>
<comment type="function">
    <text evidence="5">ATP-dependent carboxylate-amine ligase which exhibits weak glutamate--cysteine ligase activity.</text>
</comment>
<dbReference type="GO" id="GO:0016874">
    <property type="term" value="F:ligase activity"/>
    <property type="evidence" value="ECO:0007669"/>
    <property type="project" value="UniProtKB-KW"/>
</dbReference>
<sequence>MLTIGVEEEYLLLDPETGTPVARAEQVRAAAGLQPALREGEVQPELLQAQIEVATPVCHGLDEVRDHLLRLRRALAGAAGEAGCRLAATGAAPFADRLAVPVTRVPRYKTMRADAPRLTDEQLIAGMHVHVGIPDRETAVTVLNRLRPALPLLIALAANSPLWGGADTGFASWRTVVFGRWPVSGVPPEFADAADHDRRVERLRRTGLIRDSGGIYWMVRCSDRYPTIEVRAMDVQLGVDDAVMLAGLIRTLVAAAMDGDLCGPPSARTRPEILAAAVWQAARGGSAGQVWDPLLGRSARAVDSATRLLARPALRDGRSDDLRYVLPVLERFGAEGNGAVRQRRALQRDGREGLLRLVGSSCTGAARRPVSRPGVGAADR</sequence>
<evidence type="ECO:0000256" key="4">
    <source>
        <dbReference type="ARBA" id="ARBA00048819"/>
    </source>
</evidence>
<keyword evidence="1 5" id="KW-0436">Ligase</keyword>
<keyword evidence="3 5" id="KW-0067">ATP-binding</keyword>
<dbReference type="InterPro" id="IPR006336">
    <property type="entry name" value="GCS2"/>
</dbReference>
<evidence type="ECO:0000256" key="1">
    <source>
        <dbReference type="ARBA" id="ARBA00022598"/>
    </source>
</evidence>
<dbReference type="EMBL" id="BAABIS010000001">
    <property type="protein sequence ID" value="GAA4883624.1"/>
    <property type="molecule type" value="Genomic_DNA"/>
</dbReference>
<dbReference type="InterPro" id="IPR011793">
    <property type="entry name" value="YbdK"/>
</dbReference>
<dbReference type="Gene3D" id="3.30.590.20">
    <property type="match status" value="1"/>
</dbReference>